<dbReference type="PANTHER" id="PTHR43975">
    <property type="entry name" value="ZGC:101858"/>
    <property type="match status" value="1"/>
</dbReference>
<proteinExistence type="predicted"/>
<dbReference type="Pfam" id="PF13561">
    <property type="entry name" value="adh_short_C2"/>
    <property type="match status" value="1"/>
</dbReference>
<dbReference type="EMBL" id="JAUSZT010000002">
    <property type="protein sequence ID" value="MDQ0996351.1"/>
    <property type="molecule type" value="Genomic_DNA"/>
</dbReference>
<dbReference type="NCBIfam" id="NF005469">
    <property type="entry name" value="PRK07063.1"/>
    <property type="match status" value="1"/>
</dbReference>
<dbReference type="RefSeq" id="WP_307278773.1">
    <property type="nucleotide sequence ID" value="NZ_JAUSZT010000002.1"/>
</dbReference>
<evidence type="ECO:0000313" key="1">
    <source>
        <dbReference type="EMBL" id="MDQ0996351.1"/>
    </source>
</evidence>
<dbReference type="PROSITE" id="PS00061">
    <property type="entry name" value="ADH_SHORT"/>
    <property type="match status" value="1"/>
</dbReference>
<dbReference type="PRINTS" id="PR00081">
    <property type="entry name" value="GDHRDH"/>
</dbReference>
<name>A0ABU0S763_9HYPH</name>
<dbReference type="CDD" id="cd05233">
    <property type="entry name" value="SDR_c"/>
    <property type="match status" value="1"/>
</dbReference>
<dbReference type="InterPro" id="IPR036291">
    <property type="entry name" value="NAD(P)-bd_dom_sf"/>
</dbReference>
<evidence type="ECO:0000313" key="2">
    <source>
        <dbReference type="Proteomes" id="UP001237780"/>
    </source>
</evidence>
<keyword evidence="2" id="KW-1185">Reference proteome</keyword>
<dbReference type="PANTHER" id="PTHR43975:SF2">
    <property type="entry name" value="EG:BACR7A4.14 PROTEIN-RELATED"/>
    <property type="match status" value="1"/>
</dbReference>
<reference evidence="1 2" key="1">
    <citation type="submission" date="2023-07" db="EMBL/GenBank/DDBJ databases">
        <title>Comparative genomics of wheat-associated soil bacteria to identify genetic determinants of phenazine resistance.</title>
        <authorList>
            <person name="Mouncey N."/>
        </authorList>
    </citation>
    <scope>NUCLEOTIDE SEQUENCE [LARGE SCALE GENOMIC DNA]</scope>
    <source>
        <strain evidence="1 2">W4I11</strain>
    </source>
</reference>
<dbReference type="InterPro" id="IPR002347">
    <property type="entry name" value="SDR_fam"/>
</dbReference>
<organism evidence="1 2">
    <name type="scientific">Phyllobacterium ifriqiyense</name>
    <dbReference type="NCBI Taxonomy" id="314238"/>
    <lineage>
        <taxon>Bacteria</taxon>
        <taxon>Pseudomonadati</taxon>
        <taxon>Pseudomonadota</taxon>
        <taxon>Alphaproteobacteria</taxon>
        <taxon>Hyphomicrobiales</taxon>
        <taxon>Phyllobacteriaceae</taxon>
        <taxon>Phyllobacterium</taxon>
    </lineage>
</organism>
<protein>
    <submittedName>
        <fullName evidence="1">NAD(P)-dependent dehydrogenase (Short-subunit alcohol dehydrogenase family)</fullName>
    </submittedName>
</protein>
<accession>A0ABU0S763</accession>
<dbReference type="PRINTS" id="PR00080">
    <property type="entry name" value="SDRFAMILY"/>
</dbReference>
<dbReference type="Proteomes" id="UP001237780">
    <property type="component" value="Unassembled WGS sequence"/>
</dbReference>
<dbReference type="InterPro" id="IPR020904">
    <property type="entry name" value="Sc_DH/Rdtase_CS"/>
</dbReference>
<comment type="caution">
    <text evidence="1">The sequence shown here is derived from an EMBL/GenBank/DDBJ whole genome shotgun (WGS) entry which is preliminary data.</text>
</comment>
<sequence length="256" mass="27208">MVGRLAGKHAIITGAAQGIGKAIAEVFASEGARLTLIDVDKLGLDQILSALLDSGASATSAVADITDSRRLQSIVDKAANHGRIDTVINNAGINVFRDPLNMTDEDWETCMAVDLKGAWNLTRAALPSLIDGGGAIVNIASSHSFTIIKGCFPYPVAKHGLIGLTRAIAIEYADKGVRCNAIAPGYVETQKAVEWWKTFDDPEAARQKTYDLHPPKRICSPVEVAKTALFLASDDAPFINGATIPIDGGRSIVYHD</sequence>
<dbReference type="Gene3D" id="3.40.50.720">
    <property type="entry name" value="NAD(P)-binding Rossmann-like Domain"/>
    <property type="match status" value="1"/>
</dbReference>
<gene>
    <name evidence="1" type="ORF">QFZ34_001528</name>
</gene>
<dbReference type="SUPFAM" id="SSF51735">
    <property type="entry name" value="NAD(P)-binding Rossmann-fold domains"/>
    <property type="match status" value="1"/>
</dbReference>